<comment type="similarity">
    <text evidence="1">Belongs to the complex I 51 kDa subunit family.</text>
</comment>
<evidence type="ECO:0000256" key="6">
    <source>
        <dbReference type="SAM" id="MobiDB-lite"/>
    </source>
</evidence>
<keyword evidence="3" id="KW-0479">Metal-binding</keyword>
<feature type="compositionally biased region" description="Gly residues" evidence="6">
    <location>
        <begin position="199"/>
        <end position="212"/>
    </location>
</feature>
<dbReference type="PANTHER" id="PTHR43578:SF3">
    <property type="entry name" value="NADH-QUINONE OXIDOREDUCTASE SUBUNIT F"/>
    <property type="match status" value="1"/>
</dbReference>
<evidence type="ECO:0000256" key="1">
    <source>
        <dbReference type="ARBA" id="ARBA00007523"/>
    </source>
</evidence>
<evidence type="ECO:0000313" key="8">
    <source>
        <dbReference type="EMBL" id="MBZ6154303.1"/>
    </source>
</evidence>
<dbReference type="SUPFAM" id="SSF140490">
    <property type="entry name" value="Nqo1C-terminal domain-like"/>
    <property type="match status" value="1"/>
</dbReference>
<dbReference type="InterPro" id="IPR001949">
    <property type="entry name" value="NADH-UbQ_OxRdtase_51kDa_CS"/>
</dbReference>
<feature type="compositionally biased region" description="Low complexity" evidence="6">
    <location>
        <begin position="249"/>
        <end position="277"/>
    </location>
</feature>
<dbReference type="SUPFAM" id="SSF142984">
    <property type="entry name" value="Nqo1 middle domain-like"/>
    <property type="match status" value="1"/>
</dbReference>
<protein>
    <submittedName>
        <fullName evidence="8">NAD(P)H-dependent oxidoreductase subunit E</fullName>
    </submittedName>
</protein>
<dbReference type="Pfam" id="PF10531">
    <property type="entry name" value="SLBB"/>
    <property type="match status" value="1"/>
</dbReference>
<dbReference type="InterPro" id="IPR019554">
    <property type="entry name" value="Soluble_ligand-bd"/>
</dbReference>
<dbReference type="InterPro" id="IPR036249">
    <property type="entry name" value="Thioredoxin-like_sf"/>
</dbReference>
<keyword evidence="2" id="KW-0004">4Fe-4S</keyword>
<evidence type="ECO:0000313" key="9">
    <source>
        <dbReference type="Proteomes" id="UP000758701"/>
    </source>
</evidence>
<dbReference type="InterPro" id="IPR041921">
    <property type="entry name" value="NuoE_N"/>
</dbReference>
<dbReference type="Gene3D" id="3.10.20.600">
    <property type="match status" value="1"/>
</dbReference>
<reference evidence="8 9" key="1">
    <citation type="submission" date="2021-06" db="EMBL/GenBank/DDBJ databases">
        <title>Ecological speciation of a Streptomyces species isolated from different habitats and geographic origins.</title>
        <authorList>
            <person name="Wang J."/>
        </authorList>
    </citation>
    <scope>NUCLEOTIDE SEQUENCE [LARGE SCALE GENOMIC DNA]</scope>
    <source>
        <strain evidence="8 9">FXJ8.012</strain>
    </source>
</reference>
<sequence>MDLRFGDGKPTDEERAAVDALLGPPESSWAGADRGGTDTADLRWARGGREARDRRDQLLPALHALNDRVGWISEGALDYVCRRLTVPPAEAYGVATFYAMFSVRPRPATVLHVCTDLACTAAGADELSAAVAARLGPENGVRIERSPCLGLCERAPAALVIRAGEPSCPTPEGSPAPPAPEGASARPAFEDEAVQAESGGPGAAAPGDGGGTSRSSEAESGGRKGRRGRPILHATAVCAPATPDTAVHAATSPESAPTEPAAHTAAPQTGNPALTPTTTPLTLLRRIGTTDPTSLDDYRAHGGYTALRRAFALGPAGVIREVTDAGLVGRGGAAFPTGRKWQATAAQPDHPHYLVCNADESEPGTFKDRVLMEGDPYALVEAMTIAAYATGAHQGHLYLRGEYPRALARLTHAVRQARTRGLLGDDVLGQGYAFDIEIRRGAGAYICGEETALFNSIEGHRGEPRSKPPFPVEKGLFGKPTVENNVETLVNVLPILTMGAEAYAAIGTPASTGPKLFCVSGTVARPGVYELPFGATLGELLALAGVRGDLRAVLLGGAAGGFVRPDELDIPLTFEGTREAGTTLGSGVVMAFDDTVPLPRLLLRIAEFFRDESCGQCVPCRVGTVRQEEALHRIVDRTGADAAPDIALLREVGRAMRDASICGLGQTAWNAVESAIDRLGAYR</sequence>
<dbReference type="InterPro" id="IPR037207">
    <property type="entry name" value="Nuop51_4Fe4S-bd_sf"/>
</dbReference>
<keyword evidence="9" id="KW-1185">Reference proteome</keyword>
<dbReference type="Gene3D" id="1.20.1440.230">
    <property type="entry name" value="NADH-ubiquinone oxidoreductase 51kDa subunit, iron-sulphur binding domain"/>
    <property type="match status" value="1"/>
</dbReference>
<dbReference type="InterPro" id="IPR019575">
    <property type="entry name" value="Nuop51_4Fe4S-bd"/>
</dbReference>
<feature type="region of interest" description="Disordered" evidence="6">
    <location>
        <begin position="246"/>
        <end position="277"/>
    </location>
</feature>
<feature type="region of interest" description="Disordered" evidence="6">
    <location>
        <begin position="20"/>
        <end position="40"/>
    </location>
</feature>
<dbReference type="Gene3D" id="3.40.30.10">
    <property type="entry name" value="Glutaredoxin"/>
    <property type="match status" value="1"/>
</dbReference>
<dbReference type="InterPro" id="IPR011538">
    <property type="entry name" value="Nuo51_FMN-bd"/>
</dbReference>
<name>A0ABS7W9U7_STROV</name>
<dbReference type="Gene3D" id="1.10.10.1590">
    <property type="entry name" value="NADH-quinone oxidoreductase subunit E"/>
    <property type="match status" value="1"/>
</dbReference>
<keyword evidence="5" id="KW-0411">Iron-sulfur</keyword>
<evidence type="ECO:0000256" key="2">
    <source>
        <dbReference type="ARBA" id="ARBA00022485"/>
    </source>
</evidence>
<gene>
    <name evidence="8" type="ORF">KVH32_24570</name>
</gene>
<keyword evidence="4" id="KW-0408">Iron</keyword>
<dbReference type="RefSeq" id="WP_224309847.1">
    <property type="nucleotide sequence ID" value="NZ_JAHSST010000011.1"/>
</dbReference>
<organism evidence="8 9">
    <name type="scientific">Streptomyces olivaceus</name>
    <dbReference type="NCBI Taxonomy" id="47716"/>
    <lineage>
        <taxon>Bacteria</taxon>
        <taxon>Bacillati</taxon>
        <taxon>Actinomycetota</taxon>
        <taxon>Actinomycetes</taxon>
        <taxon>Kitasatosporales</taxon>
        <taxon>Streptomycetaceae</taxon>
        <taxon>Streptomyces</taxon>
    </lineage>
</organism>
<dbReference type="PANTHER" id="PTHR43578">
    <property type="entry name" value="NADH-QUINONE OXIDOREDUCTASE SUBUNIT F"/>
    <property type="match status" value="1"/>
</dbReference>
<dbReference type="Gene3D" id="3.40.50.11540">
    <property type="entry name" value="NADH-ubiquinone oxidoreductase 51kDa subunit"/>
    <property type="match status" value="1"/>
</dbReference>
<feature type="compositionally biased region" description="Pro residues" evidence="6">
    <location>
        <begin position="168"/>
        <end position="180"/>
    </location>
</feature>
<evidence type="ECO:0000256" key="3">
    <source>
        <dbReference type="ARBA" id="ARBA00022723"/>
    </source>
</evidence>
<evidence type="ECO:0000259" key="7">
    <source>
        <dbReference type="SMART" id="SM00928"/>
    </source>
</evidence>
<accession>A0ABS7W9U7</accession>
<dbReference type="Pfam" id="PF01257">
    <property type="entry name" value="2Fe-2S_thioredx"/>
    <property type="match status" value="1"/>
</dbReference>
<dbReference type="Proteomes" id="UP000758701">
    <property type="component" value="Unassembled WGS sequence"/>
</dbReference>
<dbReference type="SUPFAM" id="SSF142019">
    <property type="entry name" value="Nqo1 FMN-binding domain-like"/>
    <property type="match status" value="1"/>
</dbReference>
<feature type="region of interest" description="Disordered" evidence="6">
    <location>
        <begin position="164"/>
        <end position="231"/>
    </location>
</feature>
<dbReference type="EMBL" id="JAHSTP010000011">
    <property type="protein sequence ID" value="MBZ6154303.1"/>
    <property type="molecule type" value="Genomic_DNA"/>
</dbReference>
<evidence type="ECO:0000256" key="4">
    <source>
        <dbReference type="ARBA" id="ARBA00023004"/>
    </source>
</evidence>
<feature type="domain" description="NADH-ubiquinone oxidoreductase 51kDa subunit iron-sulphur binding" evidence="7">
    <location>
        <begin position="599"/>
        <end position="644"/>
    </location>
</feature>
<dbReference type="SMART" id="SM00928">
    <property type="entry name" value="NADH_4Fe-4S"/>
    <property type="match status" value="1"/>
</dbReference>
<dbReference type="SUPFAM" id="SSF52833">
    <property type="entry name" value="Thioredoxin-like"/>
    <property type="match status" value="1"/>
</dbReference>
<dbReference type="Pfam" id="PF01512">
    <property type="entry name" value="Complex1_51K"/>
    <property type="match status" value="1"/>
</dbReference>
<dbReference type="Pfam" id="PF10589">
    <property type="entry name" value="NADH_4Fe-4S"/>
    <property type="match status" value="1"/>
</dbReference>
<dbReference type="PROSITE" id="PS00645">
    <property type="entry name" value="COMPLEX1_51K_2"/>
    <property type="match status" value="1"/>
</dbReference>
<evidence type="ECO:0000256" key="5">
    <source>
        <dbReference type="ARBA" id="ARBA00023014"/>
    </source>
</evidence>
<dbReference type="InterPro" id="IPR037225">
    <property type="entry name" value="Nuo51_FMN-bd_sf"/>
</dbReference>
<comment type="caution">
    <text evidence="8">The sequence shown here is derived from an EMBL/GenBank/DDBJ whole genome shotgun (WGS) entry which is preliminary data.</text>
</comment>
<proteinExistence type="inferred from homology"/>
<dbReference type="Gene3D" id="6.10.250.1450">
    <property type="match status" value="1"/>
</dbReference>